<dbReference type="Proteomes" id="UP000805193">
    <property type="component" value="Unassembled WGS sequence"/>
</dbReference>
<keyword evidence="2" id="KW-1185">Reference proteome</keyword>
<evidence type="ECO:0000313" key="1">
    <source>
        <dbReference type="EMBL" id="KAG0427931.1"/>
    </source>
</evidence>
<reference evidence="1 2" key="1">
    <citation type="journal article" date="2020" name="Cell">
        <title>Large-Scale Comparative Analyses of Tick Genomes Elucidate Their Genetic Diversity and Vector Capacities.</title>
        <authorList>
            <consortium name="Tick Genome and Microbiome Consortium (TIGMIC)"/>
            <person name="Jia N."/>
            <person name="Wang J."/>
            <person name="Shi W."/>
            <person name="Du L."/>
            <person name="Sun Y."/>
            <person name="Zhan W."/>
            <person name="Jiang J.F."/>
            <person name="Wang Q."/>
            <person name="Zhang B."/>
            <person name="Ji P."/>
            <person name="Bell-Sakyi L."/>
            <person name="Cui X.M."/>
            <person name="Yuan T.T."/>
            <person name="Jiang B.G."/>
            <person name="Yang W.F."/>
            <person name="Lam T.T."/>
            <person name="Chang Q.C."/>
            <person name="Ding S.J."/>
            <person name="Wang X.J."/>
            <person name="Zhu J.G."/>
            <person name="Ruan X.D."/>
            <person name="Zhao L."/>
            <person name="Wei J.T."/>
            <person name="Ye R.Z."/>
            <person name="Que T.C."/>
            <person name="Du C.H."/>
            <person name="Zhou Y.H."/>
            <person name="Cheng J.X."/>
            <person name="Dai P.F."/>
            <person name="Guo W.B."/>
            <person name="Han X.H."/>
            <person name="Huang E.J."/>
            <person name="Li L.F."/>
            <person name="Wei W."/>
            <person name="Gao Y.C."/>
            <person name="Liu J.Z."/>
            <person name="Shao H.Z."/>
            <person name="Wang X."/>
            <person name="Wang C.C."/>
            <person name="Yang T.C."/>
            <person name="Huo Q.B."/>
            <person name="Li W."/>
            <person name="Chen H.Y."/>
            <person name="Chen S.E."/>
            <person name="Zhou L.G."/>
            <person name="Ni X.B."/>
            <person name="Tian J.H."/>
            <person name="Sheng Y."/>
            <person name="Liu T."/>
            <person name="Pan Y.S."/>
            <person name="Xia L.Y."/>
            <person name="Li J."/>
            <person name="Zhao F."/>
            <person name="Cao W.C."/>
        </authorList>
    </citation>
    <scope>NUCLEOTIDE SEQUENCE [LARGE SCALE GENOMIC DNA]</scope>
    <source>
        <strain evidence="1">Iper-2018</strain>
    </source>
</reference>
<gene>
    <name evidence="1" type="ORF">HPB47_025043</name>
</gene>
<dbReference type="EMBL" id="JABSTQ010009579">
    <property type="protein sequence ID" value="KAG0427931.1"/>
    <property type="molecule type" value="Genomic_DNA"/>
</dbReference>
<name>A0AC60Q4F5_IXOPE</name>
<accession>A0AC60Q4F5</accession>
<protein>
    <submittedName>
        <fullName evidence="1">Uncharacterized protein</fullName>
    </submittedName>
</protein>
<organism evidence="1 2">
    <name type="scientific">Ixodes persulcatus</name>
    <name type="common">Taiga tick</name>
    <dbReference type="NCBI Taxonomy" id="34615"/>
    <lineage>
        <taxon>Eukaryota</taxon>
        <taxon>Metazoa</taxon>
        <taxon>Ecdysozoa</taxon>
        <taxon>Arthropoda</taxon>
        <taxon>Chelicerata</taxon>
        <taxon>Arachnida</taxon>
        <taxon>Acari</taxon>
        <taxon>Parasitiformes</taxon>
        <taxon>Ixodida</taxon>
        <taxon>Ixodoidea</taxon>
        <taxon>Ixodidae</taxon>
        <taxon>Ixodinae</taxon>
        <taxon>Ixodes</taxon>
    </lineage>
</organism>
<sequence>MAAGTAAMELQDDGGTAATASSQEHGKGWLKVVRDRGKLRYRDEEADGTAMHGAREPETTPRYRTTKRAVKQEPLPKNDYKIIMKPREGLNFAKWSNISIARSLSQASELPIEAMRGRVIFRVQHDQNTVIISTADIELATRLCDIDQIRLGEYDYAVHTYSVAPQDSAKGVIHDLEPEITQKILLKELWSGTHEIIYARHMGKTDKAIITFKGTTIPRAVYLYGGEYCCKPYRPTKQVCRICLKQGHRADVCPTPDIHICVTCGLPEPTEAHQCTPKCGICQGEHVTGSTECKERWQPTKIPRYGRPAASRVQHQRTQRQPIPEHQAGKQNAETSASTKQTSHQGQKSQARTPAVPSPKAGSATKSWADAVIPGPKSEHTTSTAPPSRPTTGQHTREPPTGQHNRESTTGTRSPESDDPLSSTSKRPRTEAREDGEPELMEESTPGPAEGAVVQQTGDQGHLTEQYRLRGSVTGRHLLCKLGYLGHTHGDPTLPLPAAVCDLIEVAPIPKNMHPEYHKGRRQARARAHARIYTDHPAVRYTDTTDYSQKQAAAISVINQDLETVVTATIKTNRPTEAEEAAIALAIINSDPYTTIITDSQAACRAYRTGYVSKSAHVLLTKHQDKLPPVKLVCTPGHESVPGNQRAHAVARANTFRAPDCKQTEETKSDGHPLTQYAEITEYYRLERQKLPPPHKELTREEAVVWRQLQTNTYRHLSLLHRWYPEQYNEECPFCHTYANLYHTVWECQRNPAIPPIPHPTPSQWEAVLLSSSLDDQRQLVDRARSAAKATGALD</sequence>
<evidence type="ECO:0000313" key="2">
    <source>
        <dbReference type="Proteomes" id="UP000805193"/>
    </source>
</evidence>
<proteinExistence type="predicted"/>
<comment type="caution">
    <text evidence="1">The sequence shown here is derived from an EMBL/GenBank/DDBJ whole genome shotgun (WGS) entry which is preliminary data.</text>
</comment>